<organism evidence="12 13">
    <name type="scientific">Teichococcus aestuarii</name>
    <dbReference type="NCBI Taxonomy" id="568898"/>
    <lineage>
        <taxon>Bacteria</taxon>
        <taxon>Pseudomonadati</taxon>
        <taxon>Pseudomonadota</taxon>
        <taxon>Alphaproteobacteria</taxon>
        <taxon>Acetobacterales</taxon>
        <taxon>Roseomonadaceae</taxon>
        <taxon>Roseomonas</taxon>
    </lineage>
</organism>
<dbReference type="SUPFAM" id="SSF48179">
    <property type="entry name" value="6-phosphogluconate dehydrogenase C-terminal domain-like"/>
    <property type="match status" value="1"/>
</dbReference>
<evidence type="ECO:0000313" key="12">
    <source>
        <dbReference type="EMBL" id="PWC26483.1"/>
    </source>
</evidence>
<keyword evidence="7" id="KW-0560">Oxidoreductase</keyword>
<comment type="pathway">
    <text evidence="1">Cofactor biosynthesis; (R)-pantothenate biosynthesis; (R)-pantoate from 3-methyl-2-oxobutanoate: step 2/2.</text>
</comment>
<comment type="catalytic activity">
    <reaction evidence="9">
        <text>(R)-pantoate + NADP(+) = 2-dehydropantoate + NADPH + H(+)</text>
        <dbReference type="Rhea" id="RHEA:16233"/>
        <dbReference type="ChEBI" id="CHEBI:11561"/>
        <dbReference type="ChEBI" id="CHEBI:15378"/>
        <dbReference type="ChEBI" id="CHEBI:15980"/>
        <dbReference type="ChEBI" id="CHEBI:57783"/>
        <dbReference type="ChEBI" id="CHEBI:58349"/>
        <dbReference type="EC" id="1.1.1.169"/>
    </reaction>
</comment>
<evidence type="ECO:0000313" key="13">
    <source>
        <dbReference type="Proteomes" id="UP000245048"/>
    </source>
</evidence>
<dbReference type="InterPro" id="IPR013332">
    <property type="entry name" value="KPR_N"/>
</dbReference>
<dbReference type="SUPFAM" id="SSF51735">
    <property type="entry name" value="NAD(P)-binding Rossmann-fold domains"/>
    <property type="match status" value="1"/>
</dbReference>
<dbReference type="InterPro" id="IPR013752">
    <property type="entry name" value="KPA_reductase"/>
</dbReference>
<evidence type="ECO:0000256" key="8">
    <source>
        <dbReference type="ARBA" id="ARBA00032024"/>
    </source>
</evidence>
<dbReference type="InterPro" id="IPR008927">
    <property type="entry name" value="6-PGluconate_DH-like_C_sf"/>
</dbReference>
<proteinExistence type="inferred from homology"/>
<dbReference type="GO" id="GO:0015940">
    <property type="term" value="P:pantothenate biosynthetic process"/>
    <property type="evidence" value="ECO:0007669"/>
    <property type="project" value="UniProtKB-UniPathway"/>
</dbReference>
<dbReference type="UniPathway" id="UPA00028">
    <property type="reaction ID" value="UER00004"/>
</dbReference>
<dbReference type="Gene3D" id="1.10.1040.10">
    <property type="entry name" value="N-(1-d-carboxylethyl)-l-norvaline Dehydrogenase, domain 2"/>
    <property type="match status" value="1"/>
</dbReference>
<dbReference type="RefSeq" id="WP_109519255.1">
    <property type="nucleotide sequence ID" value="NZ_PDOA01000036.1"/>
</dbReference>
<comment type="caution">
    <text evidence="12">The sequence shown here is derived from an EMBL/GenBank/DDBJ whole genome shotgun (WGS) entry which is preliminary data.</text>
</comment>
<evidence type="ECO:0000256" key="9">
    <source>
        <dbReference type="ARBA" id="ARBA00048793"/>
    </source>
</evidence>
<feature type="domain" description="Ketopantoate reductase N-terminal" evidence="10">
    <location>
        <begin position="5"/>
        <end position="152"/>
    </location>
</feature>
<keyword evidence="6" id="KW-0521">NADP</keyword>
<evidence type="ECO:0000259" key="10">
    <source>
        <dbReference type="Pfam" id="PF02558"/>
    </source>
</evidence>
<dbReference type="GO" id="GO:0050661">
    <property type="term" value="F:NADP binding"/>
    <property type="evidence" value="ECO:0007669"/>
    <property type="project" value="TreeGrafter"/>
</dbReference>
<dbReference type="InterPro" id="IPR050838">
    <property type="entry name" value="Ketopantoate_reductase"/>
</dbReference>
<feature type="domain" description="Ketopantoate reductase C-terminal" evidence="11">
    <location>
        <begin position="189"/>
        <end position="319"/>
    </location>
</feature>
<name>A0A2U1UXV2_9PROT</name>
<dbReference type="AlphaFoldDB" id="A0A2U1UXV2"/>
<dbReference type="Pfam" id="PF02558">
    <property type="entry name" value="ApbA"/>
    <property type="match status" value="1"/>
</dbReference>
<sequence>MAEPVVIWGAGAIGGTIGAFLRRAGHEVLFVDVVPEHVAAIREGRLHIEGPVADFMTGGPAVLPQDVRGRHRLVILAVKAHHTEAATRALAPHLAEDGAVVSCQNGLNELTIAEIVGRERTIGAFVNFYADYLAPGHLAYAKRGAVVVGELDGARTPRLEALHALLREFDEDAVLSGNVFGYLWGKAGYGAILKASALTNDTIADFIAAPERQLLIRRLVQEILAVAAAEGVTPLGFDGFDPIAFLRRDEAAIAACMQRMETFNRGSAKPRSGIWRDLAIRKRQTDVAAQLAPVRAAARRHGLATPIADALVRLIGEIERGERAIGPEAADALARVAAQH</sequence>
<accession>A0A2U1UXV2</accession>
<dbReference type="Proteomes" id="UP000245048">
    <property type="component" value="Unassembled WGS sequence"/>
</dbReference>
<evidence type="ECO:0000256" key="7">
    <source>
        <dbReference type="ARBA" id="ARBA00023002"/>
    </source>
</evidence>
<dbReference type="PANTHER" id="PTHR43765:SF2">
    <property type="entry name" value="2-DEHYDROPANTOATE 2-REDUCTASE"/>
    <property type="match status" value="1"/>
</dbReference>
<dbReference type="OrthoDB" id="247668at2"/>
<evidence type="ECO:0000259" key="11">
    <source>
        <dbReference type="Pfam" id="PF08546"/>
    </source>
</evidence>
<evidence type="ECO:0000256" key="2">
    <source>
        <dbReference type="ARBA" id="ARBA00007870"/>
    </source>
</evidence>
<dbReference type="GO" id="GO:0005737">
    <property type="term" value="C:cytoplasm"/>
    <property type="evidence" value="ECO:0007669"/>
    <property type="project" value="TreeGrafter"/>
</dbReference>
<dbReference type="Pfam" id="PF08546">
    <property type="entry name" value="ApbA_C"/>
    <property type="match status" value="1"/>
</dbReference>
<dbReference type="InterPro" id="IPR036291">
    <property type="entry name" value="NAD(P)-bd_dom_sf"/>
</dbReference>
<dbReference type="InterPro" id="IPR013328">
    <property type="entry name" value="6PGD_dom2"/>
</dbReference>
<dbReference type="PANTHER" id="PTHR43765">
    <property type="entry name" value="2-DEHYDROPANTOATE 2-REDUCTASE-RELATED"/>
    <property type="match status" value="1"/>
</dbReference>
<dbReference type="GO" id="GO:0008677">
    <property type="term" value="F:2-dehydropantoate 2-reductase activity"/>
    <property type="evidence" value="ECO:0007669"/>
    <property type="project" value="UniProtKB-EC"/>
</dbReference>
<protein>
    <recommendedName>
        <fullName evidence="4">2-dehydropantoate 2-reductase</fullName>
        <ecNumber evidence="3">1.1.1.169</ecNumber>
    </recommendedName>
    <alternativeName>
        <fullName evidence="8">Ketopantoate reductase</fullName>
    </alternativeName>
</protein>
<evidence type="ECO:0000256" key="6">
    <source>
        <dbReference type="ARBA" id="ARBA00022857"/>
    </source>
</evidence>
<keyword evidence="5" id="KW-0566">Pantothenate biosynthesis</keyword>
<dbReference type="EC" id="1.1.1.169" evidence="3"/>
<evidence type="ECO:0000256" key="5">
    <source>
        <dbReference type="ARBA" id="ARBA00022655"/>
    </source>
</evidence>
<keyword evidence="13" id="KW-1185">Reference proteome</keyword>
<reference evidence="13" key="1">
    <citation type="submission" date="2017-10" db="EMBL/GenBank/DDBJ databases">
        <authorList>
            <person name="Toshchakov S.V."/>
            <person name="Goeva M.A."/>
        </authorList>
    </citation>
    <scope>NUCLEOTIDE SEQUENCE [LARGE SCALE GENOMIC DNA]</scope>
    <source>
        <strain evidence="13">JR1/69-1-13</strain>
    </source>
</reference>
<comment type="similarity">
    <text evidence="2">Belongs to the ketopantoate reductase family.</text>
</comment>
<gene>
    <name evidence="12" type="ORF">CR165_22985</name>
</gene>
<dbReference type="Gene3D" id="3.40.50.720">
    <property type="entry name" value="NAD(P)-binding Rossmann-like Domain"/>
    <property type="match status" value="1"/>
</dbReference>
<evidence type="ECO:0000256" key="3">
    <source>
        <dbReference type="ARBA" id="ARBA00013014"/>
    </source>
</evidence>
<dbReference type="EMBL" id="PDOA01000036">
    <property type="protein sequence ID" value="PWC26483.1"/>
    <property type="molecule type" value="Genomic_DNA"/>
</dbReference>
<evidence type="ECO:0000256" key="1">
    <source>
        <dbReference type="ARBA" id="ARBA00004994"/>
    </source>
</evidence>
<evidence type="ECO:0000256" key="4">
    <source>
        <dbReference type="ARBA" id="ARBA00019465"/>
    </source>
</evidence>